<dbReference type="InterPro" id="IPR016039">
    <property type="entry name" value="Thiolase-like"/>
</dbReference>
<dbReference type="PROSITE" id="PS00606">
    <property type="entry name" value="KS3_1"/>
    <property type="match status" value="1"/>
</dbReference>
<evidence type="ECO:0000313" key="12">
    <source>
        <dbReference type="EMBL" id="TPX13380.1"/>
    </source>
</evidence>
<dbReference type="InterPro" id="IPR006162">
    <property type="entry name" value="Ppantetheine_attach_site"/>
</dbReference>
<dbReference type="InterPro" id="IPR057326">
    <property type="entry name" value="KR_dom"/>
</dbReference>
<evidence type="ECO:0000256" key="2">
    <source>
        <dbReference type="ARBA" id="ARBA00022553"/>
    </source>
</evidence>
<dbReference type="InterPro" id="IPR029063">
    <property type="entry name" value="SAM-dependent_MTases_sf"/>
</dbReference>
<dbReference type="SMART" id="SM00826">
    <property type="entry name" value="PKS_DH"/>
    <property type="match status" value="1"/>
</dbReference>
<protein>
    <recommendedName>
        <fullName evidence="14">Polyketide synthase</fullName>
    </recommendedName>
</protein>
<dbReference type="GO" id="GO:0004312">
    <property type="term" value="F:fatty acid synthase activity"/>
    <property type="evidence" value="ECO:0007669"/>
    <property type="project" value="TreeGrafter"/>
</dbReference>
<dbReference type="InterPro" id="IPR049551">
    <property type="entry name" value="PKS_DH_C"/>
</dbReference>
<dbReference type="SMART" id="SM00827">
    <property type="entry name" value="PKS_AT"/>
    <property type="match status" value="1"/>
</dbReference>
<dbReference type="InterPro" id="IPR004045">
    <property type="entry name" value="Glutathione_S-Trfase_N"/>
</dbReference>
<dbReference type="Pfam" id="PF16197">
    <property type="entry name" value="KAsynt_C_assoc"/>
    <property type="match status" value="1"/>
</dbReference>
<dbReference type="PROSITE" id="PS52004">
    <property type="entry name" value="KS3_2"/>
    <property type="match status" value="1"/>
</dbReference>
<dbReference type="GeneID" id="41973557"/>
<dbReference type="SMART" id="SM00822">
    <property type="entry name" value="PKS_KR"/>
    <property type="match status" value="1"/>
</dbReference>
<dbReference type="Proteomes" id="UP000319257">
    <property type="component" value="Unassembled WGS sequence"/>
</dbReference>
<dbReference type="Gene3D" id="1.20.1050.10">
    <property type="match status" value="1"/>
</dbReference>
<sequence>MAAIRLLMQQAPSCDIFSGFSPEVSTGYSPAVRMGEAQTQSNFMQQASKELPDAGSTPRFLLSPVSDSNVLATTPPHIPAPVSTITGRAPMSQPEPSARGSEATTTLPISLQLPPENRPFPQGHLLLELSTIHNQLCELHVSSPTLSGREREGAMCAGAHPQLSGCTNADTRFSMDSMFQLSKHLVQVLQGLCWIDPPSQYPGPYCSDQDSVNPCLDAATILLILSCCTRLVEVYRDVVHIETTQDHSHGNLRLWSLPPVSLGSFQLAADNSIELIVTLRLVKDFCSSLISTIVFLQRHPPQGLPGAIGAILTHSLAMMMETSKEIKDTTDSLIKELGRDDTVTTDPYQTALLSSILPTPGERRRSQTQVAFGHSKCGSMKGVSTTAFLPAQTDFRTTPLGPARRGTEVTLTLRSKLKTAMSYKKPPLEPIAIVGTGCRFAGGVNSPSQLWALLSEPDDLAKEVPEDRFSAKGFYHPDGEYHGTTNSIKAYWLEQDFRVFDAAFFKITPKEAEAMDPQQRMILEVVYEALESAGYTLNQLSGQKVAVFAGLMTSDYDSMSQRDELTASQYYATGNARSILSNRISYFFNWRGPSMTLDTACSSSLVALHQAVLSLRAGESTMACVAGANLMLTPEQFIVESNLHMLSPTGHSRMWDADADGYARGEGIAAIFIKPLSQALKDGDVIQAVIRETGVNSDGRTQGITMPNPEAQTALIRETYRRTGLDSRDPEDRCQYFEAHGTGTQAGDPREAAAIEDAFFGEVAQLSKTEGASNNDKEHEKLLVGSVKTIIGHVEGAAGLAGLLKVVQSMQKGHVPPNLHLEKLNPSVQPFCAKLKVPTTLVPWPSAPSGQPRRASVNSFGFGGTNSHAIVEYYVPEIHDEVAKLFATELVLPVQLVTSTASYEKQLQVPIFLSANSPASLRGIAGKYLKYIEAHMDVNLGQLALNMLTRRTAHPYRVAVSGGSKYHTIMSLRSLCNDTQQTRARIGHRARQIIGKPRILGIFTGQGAQYAMMSKDLFQTNQIYRNAIQSLDSILEECPDPPIWSLEGEIMAGAEFSQVGVAAISQPLCTALQIGLVEIARSLGVEFACVVGHSSGEIAAAYAAGRLTAKEAILIAYYRGACAHLGAGSQGEKGGMCAVGMSKAEAEELCAQPEYSGRLCVAASNSPSNVTISGDADVLRDMEEELRGKWFVRQLQVQNAYHSHHMQVPAEEYIKSLEACMISPQPGNKTIWVSSLDPESATNDLTTLQGQYWADNMLKPVLFNEAVSQALRDLDPFDCVLEIGPHPALKGPTRQIIEAHQGTFLPYSGMLDRKHDDHTALADFIGFLWTHFGPDSIDVPRLLETSGHPGLLALPPLPDLPTYLWDHSQVHHRESRVSQQYQARQDPPHELLGVRTRDDTDQELRWRNVLKIDKLPWLEGHKFQGQVLLPASAYCVLAIDAAKVLLKDRKASLIDLEDLEFLSGITIEPESEGVEILFTLQPQTNLAKDQGEIKASFTLSHAPVGGTSPMKLSFTGKCTVYLGSEDALPARKMVQPETLAVSTEAFYQTMARIGLDYSGPFKSMTSLERRLGYAKCELQRFHKEDTTTLSTSPATLDSCLQACFATFSSPGDNALWTSFLPKSIRRLHFNVAATKVFPVSKQLVVEAVQTKLTPISPAASTSITGDVHIYGKRGTLEILVEDLTVSSFVSTKPRDDYELYLHTVMQMDPEDGMSSILTLFEEHVRQQFVETFQRVCRFYLHQNHPASVVDSLGMDPVTDTLPLDDEATVQRIMLESPFFPVLESSRKLALNAPYVLGRKISLMYAPALSHHLYQQRVMDKISQVAHKYPQMNVLSFTDPNMGLTEWILKSLGTSFKSCTIGSRLEKNLWHRVEKTEVLERKLKFTELDLDKKLADQLDPGFKFDLVILSGTVIEGRDMSEFLYEVKDAMAPGGFFFVSHVGGLPLKERLEICEEDPPLMDGILTPPEWPDRFRQVGFVDEPEKGYFDVTGLANMGFSLTIVQTPCPFKAAMREPLDGLQPTPQSKDVIIIGGGTTQTRNLIRHLEKVLRPSCGKLQSLPSLAAAETLSACTAVIILGDLDGPLLSSMDEHHLEALKSILKPDMVILWVTDGATSRNPESAASFGFARTVLAETPGLVLQMLDFDELTVYSRDIIAESFARLMRLSEQNQQSTLWTFEPEVYICREKRFVARVMPYDLANMRVNAVRRVVEAEVNTLANVFAIKAQKNAGVFKCYTSAIIEPLQGHASGVGVLQLRVMYSTAHQFVVSTDNSFFICLGTDANKPNDVGLYIAMSTRNASYIEVPASLAVSVKADLSKGRFDCFKFMNLVLRALQAAVVAGSRNTKHVIIVLDDEMLARTIPELAQSMGMTLPMLFVSSEHPHALHQGYVHPNASARELRSFISQPNTRVYDFCEQKRVKNLADAVAHCKLSELRRPFDLQAPTAQEQLDISIFEQGLFENIVDLALQEVNNACKTASTSLVSVPHLLDATQPVSQYTLINWKDERMVGTRINYSIGHNLLEGNCTYVLVGITKDLGQSLCTLLVQQGARNIVLASRNPNKNPRWARELKLQGVRVEIEALDVTDLYAVEKFRDHLKETMPPVDGVVNGAMILDDRVFSQMTLETWHRVMRPKTVGSKNLSKVFDHPSMSFFVMTSSFAAIGGHAGQSNYAAANMYMNGLAAERRRRGLRASVLNIGVIYGLGFLHREKDNLYDGLEREGYPPISERDLHHMFLEAIVSGLDLTTGLRRFRVDDPNPLHWHRDPRFSHFTVEGDDTSSAGQVGGQDVKSVADRIKGARGKQDILDVVVAALSQRLETLLRLSTTTVMESSFAEIGIDSLVAVEIRSWIWKTLGKDMPVMKILSAPSILSPKDISPAKSFRLPAMSMQPQHTLYLWIEGMFPRRIVYSLFLKGIVSSATQLRRGETNHSFFRVAPITITEKGFVGGKPDGKSLPCLKVENEEDNTVEWIHESGAILQYLEDLFPDSTRLTPATILQKAQTMDLFLKVDSATANGGFYLKNAAAVTGSWSGLPGEHRSLDIARYCKSLMMNDLRALLEWAGPTLSKTGWLTPGLSRPGMVDVSLMATARYMWISYAWDIFEDESLAPLKRWLGRFKELEWWDELEEDPEHQHPAFLAYSADCREV</sequence>
<dbReference type="InterPro" id="IPR013968">
    <property type="entry name" value="PKS_KR"/>
</dbReference>
<feature type="domain" description="GST N-terminal" evidence="9">
    <location>
        <begin position="2886"/>
        <end position="2984"/>
    </location>
</feature>
<dbReference type="InterPro" id="IPR050091">
    <property type="entry name" value="PKS_NRPS_Biosynth_Enz"/>
</dbReference>
<comment type="caution">
    <text evidence="12">The sequence shown here is derived from an EMBL/GenBank/DDBJ whole genome shotgun (WGS) entry which is preliminary data.</text>
</comment>
<feature type="domain" description="PKS/mFAS DH" evidence="11">
    <location>
        <begin position="1389"/>
        <end position="1694"/>
    </location>
</feature>
<dbReference type="Pfam" id="PF00109">
    <property type="entry name" value="ketoacyl-synt"/>
    <property type="match status" value="1"/>
</dbReference>
<dbReference type="InterPro" id="IPR014043">
    <property type="entry name" value="Acyl_transferase_dom"/>
</dbReference>
<dbReference type="GO" id="GO:0004315">
    <property type="term" value="F:3-oxoacyl-[acyl-carrier-protein] synthase activity"/>
    <property type="evidence" value="ECO:0007669"/>
    <property type="project" value="InterPro"/>
</dbReference>
<feature type="active site" description="Proton acceptor; for dehydratase activity" evidence="6">
    <location>
        <position position="1421"/>
    </location>
</feature>
<evidence type="ECO:0000256" key="5">
    <source>
        <dbReference type="ARBA" id="ARBA00023268"/>
    </source>
</evidence>
<dbReference type="InterPro" id="IPR020806">
    <property type="entry name" value="PKS_PP-bd"/>
</dbReference>
<evidence type="ECO:0000256" key="3">
    <source>
        <dbReference type="ARBA" id="ARBA00022679"/>
    </source>
</evidence>
<dbReference type="SUPFAM" id="SSF47336">
    <property type="entry name" value="ACP-like"/>
    <property type="match status" value="1"/>
</dbReference>
<dbReference type="CDD" id="cd05274">
    <property type="entry name" value="KR_FAS_SDR_x"/>
    <property type="match status" value="1"/>
</dbReference>
<dbReference type="InterPro" id="IPR014031">
    <property type="entry name" value="Ketoacyl_synth_C"/>
</dbReference>
<dbReference type="FunFam" id="3.40.47.10:FF:000019">
    <property type="entry name" value="Polyketide synthase type I"/>
    <property type="match status" value="1"/>
</dbReference>
<keyword evidence="1" id="KW-0596">Phosphopantetheine</keyword>
<evidence type="ECO:0000256" key="7">
    <source>
        <dbReference type="SAM" id="MobiDB-lite"/>
    </source>
</evidence>
<dbReference type="CDD" id="cd00833">
    <property type="entry name" value="PKS"/>
    <property type="match status" value="1"/>
</dbReference>
<dbReference type="Pfam" id="PF00550">
    <property type="entry name" value="PP-binding"/>
    <property type="match status" value="1"/>
</dbReference>
<dbReference type="PROSITE" id="PS52019">
    <property type="entry name" value="PKS_MFAS_DH"/>
    <property type="match status" value="1"/>
</dbReference>
<evidence type="ECO:0000256" key="1">
    <source>
        <dbReference type="ARBA" id="ARBA00022450"/>
    </source>
</evidence>
<proteinExistence type="predicted"/>
<dbReference type="Gene3D" id="3.40.50.150">
    <property type="entry name" value="Vaccinia Virus protein VP39"/>
    <property type="match status" value="1"/>
</dbReference>
<dbReference type="InterPro" id="IPR016036">
    <property type="entry name" value="Malonyl_transacylase_ACP-bd"/>
</dbReference>
<dbReference type="InterPro" id="IPR020807">
    <property type="entry name" value="PKS_DH"/>
</dbReference>
<dbReference type="InterPro" id="IPR009081">
    <property type="entry name" value="PP-bd_ACP"/>
</dbReference>
<dbReference type="PROSITE" id="PS50075">
    <property type="entry name" value="CARRIER"/>
    <property type="match status" value="1"/>
</dbReference>
<feature type="region of interest" description="Disordered" evidence="7">
    <location>
        <begin position="78"/>
        <end position="103"/>
    </location>
</feature>
<dbReference type="InterPro" id="IPR020841">
    <property type="entry name" value="PKS_Beta-ketoAc_synthase_dom"/>
</dbReference>
<evidence type="ECO:0000256" key="4">
    <source>
        <dbReference type="ARBA" id="ARBA00023002"/>
    </source>
</evidence>
<keyword evidence="4" id="KW-0560">Oxidoreductase</keyword>
<reference evidence="12 13" key="1">
    <citation type="submission" date="2019-06" db="EMBL/GenBank/DDBJ databases">
        <title>Draft genome sequence of the filamentous fungus Phialemoniopsis curvata isolated from diesel fuel.</title>
        <authorList>
            <person name="Varaljay V.A."/>
            <person name="Lyon W.J."/>
            <person name="Crouch A.L."/>
            <person name="Drake C.E."/>
            <person name="Hollomon J.M."/>
            <person name="Nadeau L.J."/>
            <person name="Nunn H.S."/>
            <person name="Stevenson B.S."/>
            <person name="Bojanowski C.L."/>
            <person name="Crookes-Goodson W.J."/>
        </authorList>
    </citation>
    <scope>NUCLEOTIDE SEQUENCE [LARGE SCALE GENOMIC DNA]</scope>
    <source>
        <strain evidence="12 13">D216</strain>
    </source>
</reference>
<dbReference type="InterPro" id="IPR001227">
    <property type="entry name" value="Ac_transferase_dom_sf"/>
</dbReference>
<dbReference type="Gene3D" id="3.40.366.10">
    <property type="entry name" value="Malonyl-Coenzyme A Acyl Carrier Protein, domain 2"/>
    <property type="match status" value="1"/>
</dbReference>
<dbReference type="Gene3D" id="3.40.30.10">
    <property type="entry name" value="Glutaredoxin"/>
    <property type="match status" value="1"/>
</dbReference>
<dbReference type="PROSITE" id="PS00012">
    <property type="entry name" value="PHOSPHOPANTETHEINE"/>
    <property type="match status" value="1"/>
</dbReference>
<feature type="region of interest" description="C-terminal hotdog fold" evidence="6">
    <location>
        <begin position="1538"/>
        <end position="1694"/>
    </location>
</feature>
<keyword evidence="5" id="KW-0511">Multifunctional enzyme</keyword>
<dbReference type="InterPro" id="IPR049900">
    <property type="entry name" value="PKS_mFAS_DH"/>
</dbReference>
<dbReference type="GO" id="GO:0016491">
    <property type="term" value="F:oxidoreductase activity"/>
    <property type="evidence" value="ECO:0007669"/>
    <property type="project" value="UniProtKB-KW"/>
</dbReference>
<dbReference type="GO" id="GO:0006633">
    <property type="term" value="P:fatty acid biosynthetic process"/>
    <property type="evidence" value="ECO:0007669"/>
    <property type="project" value="InterPro"/>
</dbReference>
<dbReference type="InterPro" id="IPR042104">
    <property type="entry name" value="PKS_dehydratase_sf"/>
</dbReference>
<dbReference type="InterPro" id="IPR014030">
    <property type="entry name" value="Ketoacyl_synth_N"/>
</dbReference>
<evidence type="ECO:0000259" key="11">
    <source>
        <dbReference type="PROSITE" id="PS52019"/>
    </source>
</evidence>
<dbReference type="Pfam" id="PF00698">
    <property type="entry name" value="Acyl_transf_1"/>
    <property type="match status" value="1"/>
</dbReference>
<feature type="domain" description="Ketosynthase family 3 (KS3)" evidence="10">
    <location>
        <begin position="428"/>
        <end position="873"/>
    </location>
</feature>
<feature type="region of interest" description="N-terminal hotdog fold" evidence="6">
    <location>
        <begin position="1389"/>
        <end position="1525"/>
    </location>
</feature>
<dbReference type="SUPFAM" id="SSF51735">
    <property type="entry name" value="NAD(P)-binding Rossmann-fold domains"/>
    <property type="match status" value="2"/>
</dbReference>
<dbReference type="EMBL" id="SKBQ01000034">
    <property type="protein sequence ID" value="TPX13380.1"/>
    <property type="molecule type" value="Genomic_DNA"/>
</dbReference>
<feature type="domain" description="Carrier" evidence="8">
    <location>
        <begin position="2799"/>
        <end position="2876"/>
    </location>
</feature>
<keyword evidence="2" id="KW-0597">Phosphoprotein</keyword>
<dbReference type="GO" id="GO:0031177">
    <property type="term" value="F:phosphopantetheine binding"/>
    <property type="evidence" value="ECO:0007669"/>
    <property type="project" value="InterPro"/>
</dbReference>
<dbReference type="PANTHER" id="PTHR43775">
    <property type="entry name" value="FATTY ACID SYNTHASE"/>
    <property type="match status" value="1"/>
</dbReference>
<dbReference type="Gene3D" id="3.40.47.10">
    <property type="match status" value="1"/>
</dbReference>
<accession>A0A507B9V4</accession>
<keyword evidence="13" id="KW-1185">Reference proteome</keyword>
<dbReference type="Gene3D" id="3.10.129.110">
    <property type="entry name" value="Polyketide synthase dehydratase"/>
    <property type="match status" value="1"/>
</dbReference>
<dbReference type="GO" id="GO:0044550">
    <property type="term" value="P:secondary metabolite biosynthetic process"/>
    <property type="evidence" value="ECO:0007669"/>
    <property type="project" value="TreeGrafter"/>
</dbReference>
<dbReference type="InterPro" id="IPR036291">
    <property type="entry name" value="NAD(P)-bd_dom_sf"/>
</dbReference>
<dbReference type="SMART" id="SM00825">
    <property type="entry name" value="PKS_KS"/>
    <property type="match status" value="1"/>
</dbReference>
<dbReference type="InterPro" id="IPR036736">
    <property type="entry name" value="ACP-like_sf"/>
</dbReference>
<dbReference type="InParanoid" id="A0A507B9V4"/>
<evidence type="ECO:0000259" key="10">
    <source>
        <dbReference type="PROSITE" id="PS52004"/>
    </source>
</evidence>
<dbReference type="SUPFAM" id="SSF55048">
    <property type="entry name" value="Probable ACP-binding domain of malonyl-CoA ACP transacylase"/>
    <property type="match status" value="1"/>
</dbReference>
<organism evidence="12 13">
    <name type="scientific">Thyridium curvatum</name>
    <dbReference type="NCBI Taxonomy" id="1093900"/>
    <lineage>
        <taxon>Eukaryota</taxon>
        <taxon>Fungi</taxon>
        <taxon>Dikarya</taxon>
        <taxon>Ascomycota</taxon>
        <taxon>Pezizomycotina</taxon>
        <taxon>Sordariomycetes</taxon>
        <taxon>Sordariomycetidae</taxon>
        <taxon>Thyridiales</taxon>
        <taxon>Thyridiaceae</taxon>
        <taxon>Thyridium</taxon>
    </lineage>
</organism>
<keyword evidence="3" id="KW-0808">Transferase</keyword>
<gene>
    <name evidence="12" type="ORF">E0L32_006110</name>
</gene>
<dbReference type="InterPro" id="IPR016035">
    <property type="entry name" value="Acyl_Trfase/lysoPLipase"/>
</dbReference>
<dbReference type="Pfam" id="PF21089">
    <property type="entry name" value="PKS_DH_N"/>
    <property type="match status" value="1"/>
</dbReference>
<dbReference type="Pfam" id="PF02801">
    <property type="entry name" value="Ketoacyl-synt_C"/>
    <property type="match status" value="1"/>
</dbReference>
<feature type="active site" description="Proton donor; for dehydratase activity" evidence="6">
    <location>
        <position position="1597"/>
    </location>
</feature>
<dbReference type="PROSITE" id="PS50404">
    <property type="entry name" value="GST_NTER"/>
    <property type="match status" value="1"/>
</dbReference>
<evidence type="ECO:0008006" key="14">
    <source>
        <dbReference type="Google" id="ProtNLM"/>
    </source>
</evidence>
<dbReference type="SMART" id="SM00823">
    <property type="entry name" value="PKS_PP"/>
    <property type="match status" value="1"/>
</dbReference>
<dbReference type="InterPro" id="IPR049552">
    <property type="entry name" value="PKS_DH_N"/>
</dbReference>
<dbReference type="RefSeq" id="XP_030995091.1">
    <property type="nucleotide sequence ID" value="XM_031140707.1"/>
</dbReference>
<dbReference type="SUPFAM" id="SSF53335">
    <property type="entry name" value="S-adenosyl-L-methionine-dependent methyltransferases"/>
    <property type="match status" value="1"/>
</dbReference>
<dbReference type="Pfam" id="PF14765">
    <property type="entry name" value="PS-DH"/>
    <property type="match status" value="1"/>
</dbReference>
<dbReference type="Gene3D" id="3.40.50.720">
    <property type="entry name" value="NAD(P)-binding Rossmann-like Domain"/>
    <property type="match status" value="2"/>
</dbReference>
<dbReference type="PANTHER" id="PTHR43775:SF20">
    <property type="entry name" value="HYBRID PKS-NRPS SYNTHETASE APDA"/>
    <property type="match status" value="1"/>
</dbReference>
<dbReference type="Gene3D" id="1.10.1200.10">
    <property type="entry name" value="ACP-like"/>
    <property type="match status" value="1"/>
</dbReference>
<dbReference type="InterPro" id="IPR032821">
    <property type="entry name" value="PKS_assoc"/>
</dbReference>
<dbReference type="SUPFAM" id="SSF53901">
    <property type="entry name" value="Thiolase-like"/>
    <property type="match status" value="1"/>
</dbReference>
<dbReference type="OrthoDB" id="329835at2759"/>
<evidence type="ECO:0000256" key="6">
    <source>
        <dbReference type="PROSITE-ProRule" id="PRU01363"/>
    </source>
</evidence>
<dbReference type="SUPFAM" id="SSF52151">
    <property type="entry name" value="FabD/lysophospholipase-like"/>
    <property type="match status" value="1"/>
</dbReference>
<dbReference type="Pfam" id="PF08659">
    <property type="entry name" value="KR"/>
    <property type="match status" value="1"/>
</dbReference>
<evidence type="ECO:0000259" key="9">
    <source>
        <dbReference type="PROSITE" id="PS50404"/>
    </source>
</evidence>
<evidence type="ECO:0000313" key="13">
    <source>
        <dbReference type="Proteomes" id="UP000319257"/>
    </source>
</evidence>
<name>A0A507B9V4_9PEZI</name>
<dbReference type="STRING" id="1093900.A0A507B9V4"/>
<evidence type="ECO:0000259" key="8">
    <source>
        <dbReference type="PROSITE" id="PS50075"/>
    </source>
</evidence>
<dbReference type="InterPro" id="IPR018201">
    <property type="entry name" value="Ketoacyl_synth_AS"/>
</dbReference>